<name>A0A1M5QJW7_9FLAO</name>
<dbReference type="Proteomes" id="UP000184384">
    <property type="component" value="Unassembled WGS sequence"/>
</dbReference>
<accession>A0A1M5QJW7</accession>
<dbReference type="STRING" id="280093.SAMN05443373_10821"/>
<sequence length="349" mass="38312">MKKTASILGLLLTSTMTFAQEASVPSTTFGGSADLYYKYDFSGLSPNGKTSFTYAHNSFELGMVSIEASHSRAKGTVFVDLGFGNRDKEFTYNDNSSSFMIKQLYFTYQFSERFKLVAGSFTTHIGYELLDAVDNKNYSMSYAFTNGPFFNTGLKVQYTLGKFSLMAGLSNPTDFKTALEAGSDQKTVIGQLAYTSTSESLYFNLTSGSANPASSVNKTQFDIVASKTINDKFSLGFNGTYSIIKEDTASSNDENWFALVGYASYAAKENLRLAYRLEYFDAKKAAIALPAMGESNIVGNTLSLNYKTGNLTIIPEIRVDLSSEAIFWNTATNPSNSNAYLLMAMTYSF</sequence>
<reference evidence="4" key="2">
    <citation type="submission" date="2016-11" db="EMBL/GenBank/DDBJ databases">
        <authorList>
            <person name="Varghese N."/>
            <person name="Submissions S."/>
        </authorList>
    </citation>
    <scope>NUCLEOTIDE SEQUENCE [LARGE SCALE GENOMIC DNA]</scope>
    <source>
        <strain evidence="4">DSM 19729</strain>
    </source>
</reference>
<reference evidence="2 5" key="3">
    <citation type="submission" date="2018-03" db="EMBL/GenBank/DDBJ databases">
        <title>Genomic Encyclopedia of Archaeal and Bacterial Type Strains, Phase II (KMG-II): from individual species to whole genera.</title>
        <authorList>
            <person name="Goeker M."/>
        </authorList>
    </citation>
    <scope>NUCLEOTIDE SEQUENCE [LARGE SCALE GENOMIC DNA]</scope>
    <source>
        <strain evidence="2 5">DSM 17797</strain>
    </source>
</reference>
<feature type="signal peptide" evidence="1">
    <location>
        <begin position="1"/>
        <end position="19"/>
    </location>
</feature>
<protein>
    <submittedName>
        <fullName evidence="2">OmpL-like beta-barrel porin-2</fullName>
    </submittedName>
    <submittedName>
        <fullName evidence="3">Putative beta-barrel porin-2, OmpL-like. bbp2</fullName>
    </submittedName>
</protein>
<dbReference type="EMBL" id="PVUB01000013">
    <property type="protein sequence ID" value="PRZ20094.1"/>
    <property type="molecule type" value="Genomic_DNA"/>
</dbReference>
<dbReference type="OrthoDB" id="1114561at2"/>
<evidence type="ECO:0000313" key="3">
    <source>
        <dbReference type="EMBL" id="SHH14070.1"/>
    </source>
</evidence>
<keyword evidence="1" id="KW-0732">Signal</keyword>
<evidence type="ECO:0000313" key="4">
    <source>
        <dbReference type="Proteomes" id="UP000184384"/>
    </source>
</evidence>
<gene>
    <name evidence="2" type="ORF">BC624_11354</name>
    <name evidence="3" type="ORF">SAMN05443373_10821</name>
</gene>
<dbReference type="Proteomes" id="UP000237771">
    <property type="component" value="Unassembled WGS sequence"/>
</dbReference>
<evidence type="ECO:0000313" key="5">
    <source>
        <dbReference type="Proteomes" id="UP000237771"/>
    </source>
</evidence>
<dbReference type="Pfam" id="PF07642">
    <property type="entry name" value="BBP2"/>
    <property type="match status" value="1"/>
</dbReference>
<feature type="chain" id="PRO_5012047836" evidence="1">
    <location>
        <begin position="20"/>
        <end position="349"/>
    </location>
</feature>
<dbReference type="InterPro" id="IPR011486">
    <property type="entry name" value="BBP2"/>
</dbReference>
<dbReference type="EMBL" id="FQWO01000008">
    <property type="protein sequence ID" value="SHH14070.1"/>
    <property type="molecule type" value="Genomic_DNA"/>
</dbReference>
<dbReference type="AlphaFoldDB" id="A0A1M5QJW7"/>
<evidence type="ECO:0000313" key="2">
    <source>
        <dbReference type="EMBL" id="PRZ20094.1"/>
    </source>
</evidence>
<proteinExistence type="predicted"/>
<evidence type="ECO:0000256" key="1">
    <source>
        <dbReference type="SAM" id="SignalP"/>
    </source>
</evidence>
<keyword evidence="5" id="KW-1185">Reference proteome</keyword>
<dbReference type="SUPFAM" id="SSF56935">
    <property type="entry name" value="Porins"/>
    <property type="match status" value="1"/>
</dbReference>
<dbReference type="RefSeq" id="WP_072944291.1">
    <property type="nucleotide sequence ID" value="NZ_FQWO01000008.1"/>
</dbReference>
<reference evidence="3" key="1">
    <citation type="submission" date="2016-11" db="EMBL/GenBank/DDBJ databases">
        <authorList>
            <person name="Jaros S."/>
            <person name="Januszkiewicz K."/>
            <person name="Wedrychowicz H."/>
        </authorList>
    </citation>
    <scope>NUCLEOTIDE SEQUENCE [LARGE SCALE GENOMIC DNA]</scope>
    <source>
        <strain evidence="3">DSM 19729</strain>
    </source>
</reference>
<organism evidence="3 4">
    <name type="scientific">Flavobacterium granuli</name>
    <dbReference type="NCBI Taxonomy" id="280093"/>
    <lineage>
        <taxon>Bacteria</taxon>
        <taxon>Pseudomonadati</taxon>
        <taxon>Bacteroidota</taxon>
        <taxon>Flavobacteriia</taxon>
        <taxon>Flavobacteriales</taxon>
        <taxon>Flavobacteriaceae</taxon>
        <taxon>Flavobacterium</taxon>
    </lineage>
</organism>